<dbReference type="Proteomes" id="UP000813462">
    <property type="component" value="Unassembled WGS sequence"/>
</dbReference>
<evidence type="ECO:0000256" key="1">
    <source>
        <dbReference type="SAM" id="Phobius"/>
    </source>
</evidence>
<dbReference type="AlphaFoldDB" id="A0A978UCG8"/>
<feature type="transmembrane region" description="Helical" evidence="1">
    <location>
        <begin position="212"/>
        <end position="231"/>
    </location>
</feature>
<accession>A0A978UCG8</accession>
<sequence>MEEGEGLVWKSEVAESMMSVTLGRVMSALLGARPRKLNDAITRLSSDPRTRPSLGSLEESLWFLHKYVKDAAEKDESLDDVVVPMLENSLRGKDVKHSHGGQSMLLLNWLFQDEFLFQAIATNLAKIIATKDDRFIALGWCTLVRGLLEFERATNQYPLNGNKAFPQILLGFFPLSLFLMTGIRQRYFDMLKVFCSCIAHLFRIISKGRSHLVLAYLFYYFLFSFSSPFTGSTLQDGFELPSRLAVSAADCFIVLTESLTKKSVVPSNRQKLLGSSASNQRNTAPAIIGSDKKANAIHKPSEVTNAEMENLIWDHLEELILLMQKLLAWSRKSRPLHAQGLERVLKWLQEIKGQYGQLQVEAGSRIIKSGMLLLSSCWKHYSVLVRLEDHKGSLHYKELMEQYLSGLQFYSNNHTSEHSESKDGGIATRKFFLNCLSLLLGRLDNKKFESMMSEYGMQITSVLLMQLHCVDEDVVSGVVCILKAVIFKPHYSSGRSLQDSRQVDAVLPLLLNFLDERDGTARAVVVLIAEYCSMSMDTRCLKEVLERLTSGIVQQRKNAMDVISELIRTSYDSTTILSQLSWQDIAHHLLERLEDEESAIREQASNLLPIVDPSWVLPTLVGLVGSSNERVQSSSSGALVGVLKYHNQNAEVICMMLECLRNISQSPDLQKTAGEIGEGSKLVIDQVFKLIPEWSKSVQNWKFLIGPLIDKMFAEPSNAIIVKFLSCISNHLAEAVDVVLCRILLHLKGQKDIDESSFSRWKSGSCTKDDSAEIQQLLFEHLCPLLIIRMLPLSIFDDLDSSVIYNQLFKQGIIHDCGDINIFSHDCLIALLLKRAFYNFEFEDVQKLAAELCGRIHPQVLIPIVCSKLEDAAASQDILKIKTCLFTVCTSLMIRGRVSLSHPAMLRIRKTVEKVMLWPSQDGDEVSRAQHGCIDCLALMICAELQAPESFKDSNPEKIDIVGKKVDSGDAVSGNSVLTYVINQLTHDYNEPVSTSQLGGCMSTLSVPVPLSFRLCMANVLISVCQKISDSGKKHFARRTLPVLISSVERIVQSEIRAACIQVLFSAVYNLKSAVLPYSSKLLKLSLKALKKGSETEKLAGAKLMASLMASDDEILESIAGGLVEARSVLSSISLTESSPELRQMCQKLLACVTHP</sequence>
<evidence type="ECO:0000313" key="3">
    <source>
        <dbReference type="Proteomes" id="UP000813462"/>
    </source>
</evidence>
<gene>
    <name evidence="2" type="ORF">FEM48_Zijuj12G0093200</name>
</gene>
<dbReference type="SUPFAM" id="SSF48371">
    <property type="entry name" value="ARM repeat"/>
    <property type="match status" value="1"/>
</dbReference>
<dbReference type="PANTHER" id="PTHR37743:SF1">
    <property type="entry name" value="ARM REPEAT SUPERFAMILY PROTEIN"/>
    <property type="match status" value="1"/>
</dbReference>
<organism evidence="2 3">
    <name type="scientific">Ziziphus jujuba var. spinosa</name>
    <dbReference type="NCBI Taxonomy" id="714518"/>
    <lineage>
        <taxon>Eukaryota</taxon>
        <taxon>Viridiplantae</taxon>
        <taxon>Streptophyta</taxon>
        <taxon>Embryophyta</taxon>
        <taxon>Tracheophyta</taxon>
        <taxon>Spermatophyta</taxon>
        <taxon>Magnoliopsida</taxon>
        <taxon>eudicotyledons</taxon>
        <taxon>Gunneridae</taxon>
        <taxon>Pentapetalae</taxon>
        <taxon>rosids</taxon>
        <taxon>fabids</taxon>
        <taxon>Rosales</taxon>
        <taxon>Rhamnaceae</taxon>
        <taxon>Paliureae</taxon>
        <taxon>Ziziphus</taxon>
    </lineage>
</organism>
<keyword evidence="1" id="KW-0812">Transmembrane</keyword>
<dbReference type="Gene3D" id="1.25.10.10">
    <property type="entry name" value="Leucine-rich Repeat Variant"/>
    <property type="match status" value="2"/>
</dbReference>
<dbReference type="InterPro" id="IPR011989">
    <property type="entry name" value="ARM-like"/>
</dbReference>
<evidence type="ECO:0008006" key="4">
    <source>
        <dbReference type="Google" id="ProtNLM"/>
    </source>
</evidence>
<keyword evidence="1" id="KW-1133">Transmembrane helix</keyword>
<dbReference type="EMBL" id="JAEACU010000012">
    <property type="protein sequence ID" value="KAH7512461.1"/>
    <property type="molecule type" value="Genomic_DNA"/>
</dbReference>
<name>A0A978UCG8_ZIZJJ</name>
<dbReference type="PANTHER" id="PTHR37743">
    <property type="entry name" value="ARM REPEAT SUPERFAMILY PROTEIN"/>
    <property type="match status" value="1"/>
</dbReference>
<keyword evidence="1" id="KW-0472">Membrane</keyword>
<proteinExistence type="predicted"/>
<evidence type="ECO:0000313" key="2">
    <source>
        <dbReference type="EMBL" id="KAH7512461.1"/>
    </source>
</evidence>
<comment type="caution">
    <text evidence="2">The sequence shown here is derived from an EMBL/GenBank/DDBJ whole genome shotgun (WGS) entry which is preliminary data.</text>
</comment>
<dbReference type="InterPro" id="IPR016024">
    <property type="entry name" value="ARM-type_fold"/>
</dbReference>
<feature type="transmembrane region" description="Helical" evidence="1">
    <location>
        <begin position="164"/>
        <end position="183"/>
    </location>
</feature>
<reference evidence="2" key="1">
    <citation type="journal article" date="2021" name="Front. Plant Sci.">
        <title>Chromosome-Scale Genome Assembly for Chinese Sour Jujube and Insights Into Its Genome Evolution and Domestication Signature.</title>
        <authorList>
            <person name="Shen L.-Y."/>
            <person name="Luo H."/>
            <person name="Wang X.-L."/>
            <person name="Wang X.-M."/>
            <person name="Qiu X.-J."/>
            <person name="Liu H."/>
            <person name="Zhou S.-S."/>
            <person name="Jia K.-H."/>
            <person name="Nie S."/>
            <person name="Bao Y.-T."/>
            <person name="Zhang R.-G."/>
            <person name="Yun Q.-Z."/>
            <person name="Chai Y.-H."/>
            <person name="Lu J.-Y."/>
            <person name="Li Y."/>
            <person name="Zhao S.-W."/>
            <person name="Mao J.-F."/>
            <person name="Jia S.-G."/>
            <person name="Mao Y.-M."/>
        </authorList>
    </citation>
    <scope>NUCLEOTIDE SEQUENCE</scope>
    <source>
        <strain evidence="2">AT0</strain>
        <tissue evidence="2">Leaf</tissue>
    </source>
</reference>
<protein>
    <recommendedName>
        <fullName evidence="4">ARM repeat superfamily protein</fullName>
    </recommendedName>
</protein>